<sequence length="191" mass="22063">MQCIYISGSTNHENWIDGNIGHWDSKNQNWSRNNNDMTVTLKVLNNLKNIKLEFMNENPLQNKSSLDQPISICSDLNSAMKLENCIITDHFTYTDLRWLVYTLNMPQLYLLHRWLGYEPNVTNLLYGKAEGLAILTAILIDLKFCKITIVTDALTHIKDLRRTKYLKAHNGDFFNEKADNLSKVGANHNTF</sequence>
<name>A0A2N1N5W3_9GLOM</name>
<protein>
    <recommendedName>
        <fullName evidence="3">RNase H type-1 domain-containing protein</fullName>
    </recommendedName>
</protein>
<organism evidence="1 2">
    <name type="scientific">Rhizophagus irregularis</name>
    <dbReference type="NCBI Taxonomy" id="588596"/>
    <lineage>
        <taxon>Eukaryota</taxon>
        <taxon>Fungi</taxon>
        <taxon>Fungi incertae sedis</taxon>
        <taxon>Mucoromycota</taxon>
        <taxon>Glomeromycotina</taxon>
        <taxon>Glomeromycetes</taxon>
        <taxon>Glomerales</taxon>
        <taxon>Glomeraceae</taxon>
        <taxon>Rhizophagus</taxon>
    </lineage>
</organism>
<reference evidence="1 2" key="1">
    <citation type="submission" date="2016-04" db="EMBL/GenBank/DDBJ databases">
        <title>Genome analyses suggest a sexual origin of heterokaryosis in a supposedly ancient asexual fungus.</title>
        <authorList>
            <person name="Ropars J."/>
            <person name="Sedzielewska K."/>
            <person name="Noel J."/>
            <person name="Charron P."/>
            <person name="Farinelli L."/>
            <person name="Marton T."/>
            <person name="Kruger M."/>
            <person name="Pelin A."/>
            <person name="Brachmann A."/>
            <person name="Corradi N."/>
        </authorList>
    </citation>
    <scope>NUCLEOTIDE SEQUENCE [LARGE SCALE GENOMIC DNA]</scope>
    <source>
        <strain evidence="1 2">C2</strain>
    </source>
</reference>
<evidence type="ECO:0008006" key="3">
    <source>
        <dbReference type="Google" id="ProtNLM"/>
    </source>
</evidence>
<dbReference type="Gene3D" id="1.10.10.1010">
    <property type="entry name" value="Intein homing endonuclease, domain IV"/>
    <property type="match status" value="1"/>
</dbReference>
<reference evidence="1 2" key="2">
    <citation type="submission" date="2017-10" db="EMBL/GenBank/DDBJ databases">
        <title>Extensive intraspecific genome diversity in a model arbuscular mycorrhizal fungus.</title>
        <authorList>
            <person name="Chen E.C.H."/>
            <person name="Morin E."/>
            <person name="Baudet D."/>
            <person name="Noel J."/>
            <person name="Ndikumana S."/>
            <person name="Charron P."/>
            <person name="St-Onge C."/>
            <person name="Giorgi J."/>
            <person name="Grigoriev I.V."/>
            <person name="Roux C."/>
            <person name="Martin F.M."/>
            <person name="Corradi N."/>
        </authorList>
    </citation>
    <scope>NUCLEOTIDE SEQUENCE [LARGE SCALE GENOMIC DNA]</scope>
    <source>
        <strain evidence="1 2">C2</strain>
    </source>
</reference>
<comment type="caution">
    <text evidence="1">The sequence shown here is derived from an EMBL/GenBank/DDBJ whole genome shotgun (WGS) entry which is preliminary data.</text>
</comment>
<dbReference type="Proteomes" id="UP000233469">
    <property type="component" value="Unassembled WGS sequence"/>
</dbReference>
<evidence type="ECO:0000313" key="1">
    <source>
        <dbReference type="EMBL" id="PKK69286.1"/>
    </source>
</evidence>
<gene>
    <name evidence="1" type="ORF">RhiirC2_781199</name>
</gene>
<dbReference type="AlphaFoldDB" id="A0A2N1N5W3"/>
<dbReference type="EMBL" id="LLXL01000744">
    <property type="protein sequence ID" value="PKK69286.1"/>
    <property type="molecule type" value="Genomic_DNA"/>
</dbReference>
<dbReference type="VEuPathDB" id="FungiDB:FUN_001321"/>
<proteinExistence type="predicted"/>
<dbReference type="InterPro" id="IPR012337">
    <property type="entry name" value="RNaseH-like_sf"/>
</dbReference>
<accession>A0A2N1N5W3</accession>
<evidence type="ECO:0000313" key="2">
    <source>
        <dbReference type="Proteomes" id="UP000233469"/>
    </source>
</evidence>
<dbReference type="SUPFAM" id="SSF53098">
    <property type="entry name" value="Ribonuclease H-like"/>
    <property type="match status" value="1"/>
</dbReference>